<feature type="repeat" description="ANK" evidence="3">
    <location>
        <begin position="677"/>
        <end position="709"/>
    </location>
</feature>
<dbReference type="SMART" id="SM00248">
    <property type="entry name" value="ANK"/>
    <property type="match status" value="11"/>
</dbReference>
<dbReference type="Pfam" id="PF12796">
    <property type="entry name" value="Ank_2"/>
    <property type="match status" value="3"/>
</dbReference>
<gene>
    <name evidence="4" type="ORF">AYI68_g6169</name>
</gene>
<dbReference type="InterPro" id="IPR051165">
    <property type="entry name" value="Multifunctional_ANK_Repeat"/>
</dbReference>
<reference evidence="4 5" key="1">
    <citation type="journal article" date="2016" name="Mol. Biol. Evol.">
        <title>Genome-Wide Survey of Gut Fungi (Harpellales) Reveals the First Horizontally Transferred Ubiquitin Gene from a Mosquito Host.</title>
        <authorList>
            <person name="Wang Y."/>
            <person name="White M.M."/>
            <person name="Kvist S."/>
            <person name="Moncalvo J.M."/>
        </authorList>
    </citation>
    <scope>NUCLEOTIDE SEQUENCE [LARGE SCALE GENOMIC DNA]</scope>
    <source>
        <strain evidence="4 5">ALG-7-W6</strain>
    </source>
</reference>
<evidence type="ECO:0000256" key="2">
    <source>
        <dbReference type="ARBA" id="ARBA00023043"/>
    </source>
</evidence>
<keyword evidence="1" id="KW-0677">Repeat</keyword>
<name>A0A1R0GS74_9FUNG</name>
<keyword evidence="2 3" id="KW-0040">ANK repeat</keyword>
<dbReference type="PROSITE" id="PS50088">
    <property type="entry name" value="ANK_REPEAT"/>
    <property type="match status" value="3"/>
</dbReference>
<organism evidence="4 5">
    <name type="scientific">Smittium mucronatum</name>
    <dbReference type="NCBI Taxonomy" id="133383"/>
    <lineage>
        <taxon>Eukaryota</taxon>
        <taxon>Fungi</taxon>
        <taxon>Fungi incertae sedis</taxon>
        <taxon>Zoopagomycota</taxon>
        <taxon>Kickxellomycotina</taxon>
        <taxon>Harpellomycetes</taxon>
        <taxon>Harpellales</taxon>
        <taxon>Legeriomycetaceae</taxon>
        <taxon>Smittium</taxon>
    </lineage>
</organism>
<dbReference type="InterPro" id="IPR036770">
    <property type="entry name" value="Ankyrin_rpt-contain_sf"/>
</dbReference>
<sequence>MEKRLPSEIIERIFIFTQDTELQYLSKSSYEIFKKVGFRSKFFLSRFGIKTVFDFENGLPAKYPKIFTSQELALCLLKVGVELNKSAAKLFYYAIKSSWVLVIEYLLNMFIYRSKTDSNYGYITYAKPLISLKRHHHKSIRLALQTLNISVLNRILFANEIVPSPASSGISKIVLKKHIIIDINIFRIHHFKKILAERRIDILQLLFDNGLKFSKDKYIQIFYLAISNSDIQTIQYLASKSGGIFSLLESKAFDIACQSGDLSIIKYVESHCPKIQVNPIRLIEISCKSGNIDAIEYLQTKGYSLYFFNYDHIPNICEYKNTQLFDYIYQNCCNKITILKYALLCSVKNSNIEMLSFLHRDYPEIKDFVDFELLKICIHYNIPNSAEFFIKHDYFTFPEMDPAEGLFIDKISTLFSINPAYNNVLNVLPLVRIIKSYYGNSPNPDVINRIQHLESIYTNKLSQSLLSSCRSYTKIAEIDSFVKNGADVNIENGQALINACSEYGSLDVIEYLIEAGVDANCQNGQALIDICSNMRGFAAIKYLVEHGADVNSQNGQALISVCSNLYGTKSNNRNSDDYFLDESRRGLPVVPLSNEEKAYIKVKYLVENGADVNAQNGQPLIKACMDFSNLSIVKYLVENGADIHSQNDQAFLEICKLTNRFEHFEFLIESGANINAQNGQALINASEFGDLQKVKYLIENGMDIHLQNDQALINAFLRFPNCDTFDFLVQKGANIRAQNDQALINACSRLRNLKSIKYLIKNGADVNAQNGQALINACLVNSYSPDSNDIYDSDLENEETEFDIYHSDSGLLIISYLVYKGADVNAQNGQALINACFKENYNSIVKFLIENGADAL</sequence>
<evidence type="ECO:0000313" key="4">
    <source>
        <dbReference type="EMBL" id="OLY79751.1"/>
    </source>
</evidence>
<dbReference type="OrthoDB" id="4772757at2759"/>
<evidence type="ECO:0000256" key="1">
    <source>
        <dbReference type="ARBA" id="ARBA00022737"/>
    </source>
</evidence>
<dbReference type="AlphaFoldDB" id="A0A1R0GS74"/>
<dbReference type="EMBL" id="LSSL01004120">
    <property type="protein sequence ID" value="OLY79751.1"/>
    <property type="molecule type" value="Genomic_DNA"/>
</dbReference>
<dbReference type="Gene3D" id="1.25.40.20">
    <property type="entry name" value="Ankyrin repeat-containing domain"/>
    <property type="match status" value="5"/>
</dbReference>
<dbReference type="STRING" id="133383.A0A1R0GS74"/>
<comment type="caution">
    <text evidence="4">The sequence shown here is derived from an EMBL/GenBank/DDBJ whole genome shotgun (WGS) entry which is preliminary data.</text>
</comment>
<dbReference type="PANTHER" id="PTHR24123:SF129">
    <property type="entry name" value="PROTEIN, PUTATIVE-RELATED"/>
    <property type="match status" value="1"/>
</dbReference>
<feature type="repeat" description="ANK" evidence="3">
    <location>
        <begin position="616"/>
        <end position="648"/>
    </location>
</feature>
<dbReference type="InterPro" id="IPR002110">
    <property type="entry name" value="Ankyrin_rpt"/>
</dbReference>
<feature type="repeat" description="ANK" evidence="3">
    <location>
        <begin position="492"/>
        <end position="524"/>
    </location>
</feature>
<evidence type="ECO:0000313" key="5">
    <source>
        <dbReference type="Proteomes" id="UP000187455"/>
    </source>
</evidence>
<protein>
    <submittedName>
        <fullName evidence="4">Putative ankyrin repeat protein L25</fullName>
    </submittedName>
</protein>
<keyword evidence="5" id="KW-1185">Reference proteome</keyword>
<dbReference type="PANTHER" id="PTHR24123">
    <property type="entry name" value="ANKYRIN REPEAT-CONTAINING"/>
    <property type="match status" value="1"/>
</dbReference>
<dbReference type="SUPFAM" id="SSF48403">
    <property type="entry name" value="Ankyrin repeat"/>
    <property type="match status" value="2"/>
</dbReference>
<accession>A0A1R0GS74</accession>
<proteinExistence type="predicted"/>
<dbReference type="SUPFAM" id="SSF140860">
    <property type="entry name" value="Pseudo ankyrin repeat-like"/>
    <property type="match status" value="1"/>
</dbReference>
<dbReference type="Proteomes" id="UP000187455">
    <property type="component" value="Unassembled WGS sequence"/>
</dbReference>
<evidence type="ECO:0000256" key="3">
    <source>
        <dbReference type="PROSITE-ProRule" id="PRU00023"/>
    </source>
</evidence>